<proteinExistence type="inferred from homology"/>
<dbReference type="CDD" id="cd16098">
    <property type="entry name" value="FliS"/>
    <property type="match status" value="1"/>
</dbReference>
<keyword evidence="8" id="KW-1185">Reference proteome</keyword>
<keyword evidence="7" id="KW-0969">Cilium</keyword>
<evidence type="ECO:0000256" key="2">
    <source>
        <dbReference type="ARBA" id="ARBA00008787"/>
    </source>
</evidence>
<keyword evidence="3 6" id="KW-0963">Cytoplasm</keyword>
<dbReference type="InterPro" id="IPR003713">
    <property type="entry name" value="FliS"/>
</dbReference>
<dbReference type="EMBL" id="CP056030">
    <property type="protein sequence ID" value="QKZ07304.1"/>
    <property type="molecule type" value="Genomic_DNA"/>
</dbReference>
<keyword evidence="7" id="KW-0282">Flagellum</keyword>
<dbReference type="KEGG" id="pez:HWQ56_27390"/>
<dbReference type="PIRSF" id="PIRSF039090">
    <property type="entry name" value="Flis"/>
    <property type="match status" value="1"/>
</dbReference>
<gene>
    <name evidence="7" type="primary">fliS</name>
    <name evidence="7" type="ORF">HWQ56_27390</name>
</gene>
<dbReference type="PANTHER" id="PTHR34773">
    <property type="entry name" value="FLAGELLAR SECRETION CHAPERONE FLIS"/>
    <property type="match status" value="1"/>
</dbReference>
<dbReference type="InterPro" id="IPR036584">
    <property type="entry name" value="FliS_sf"/>
</dbReference>
<evidence type="ECO:0000313" key="8">
    <source>
        <dbReference type="Proteomes" id="UP000509568"/>
    </source>
</evidence>
<evidence type="ECO:0000256" key="4">
    <source>
        <dbReference type="ARBA" id="ARBA00022795"/>
    </source>
</evidence>
<comment type="similarity">
    <text evidence="2 6">Belongs to the FliS family.</text>
</comment>
<keyword evidence="5" id="KW-0143">Chaperone</keyword>
<keyword evidence="4 6" id="KW-1005">Bacterial flagellum biogenesis</keyword>
<sequence length="141" mass="14925">MSVLRGANAYAAVGLESGILAASPYQRIVMLFDSYQAAIRTARLHMQVGDMAGKGKAITSAIKIVSRGLRGSLDMERGGEVAANLDQLYDTVVRLLLRANLHNDEEVLDVAASLIENIGSAWRQIGPRVEGEDGDVASAGG</sequence>
<evidence type="ECO:0000256" key="6">
    <source>
        <dbReference type="PIRNR" id="PIRNR039090"/>
    </source>
</evidence>
<evidence type="ECO:0000256" key="5">
    <source>
        <dbReference type="ARBA" id="ARBA00023186"/>
    </source>
</evidence>
<dbReference type="Pfam" id="PF02561">
    <property type="entry name" value="FliS"/>
    <property type="match status" value="1"/>
</dbReference>
<protein>
    <recommendedName>
        <fullName evidence="6">Flagellar secretion chaperone FliS</fullName>
    </recommendedName>
</protein>
<name>A0A7D5HAJ0_9PSED</name>
<evidence type="ECO:0000256" key="1">
    <source>
        <dbReference type="ARBA" id="ARBA00004514"/>
    </source>
</evidence>
<dbReference type="Proteomes" id="UP000509568">
    <property type="component" value="Chromosome"/>
</dbReference>
<accession>A0A7D5HAJ0</accession>
<evidence type="ECO:0000256" key="3">
    <source>
        <dbReference type="ARBA" id="ARBA00022490"/>
    </source>
</evidence>
<keyword evidence="7" id="KW-0966">Cell projection</keyword>
<dbReference type="NCBIfam" id="TIGR00208">
    <property type="entry name" value="fliS"/>
    <property type="match status" value="1"/>
</dbReference>
<dbReference type="GO" id="GO:0005829">
    <property type="term" value="C:cytosol"/>
    <property type="evidence" value="ECO:0007669"/>
    <property type="project" value="UniProtKB-SubCell"/>
</dbReference>
<dbReference type="AlphaFoldDB" id="A0A7D5HAJ0"/>
<reference evidence="7 8" key="1">
    <citation type="submission" date="2020-06" db="EMBL/GenBank/DDBJ databases">
        <title>Pseudomonas eucalypticola sp. nov., an endophyte of Eucalyptus dunnii leaves with biocontrol ability of eucalyptus leaf blight.</title>
        <authorList>
            <person name="Liu Y."/>
            <person name="Song Z."/>
            <person name="Zeng H."/>
            <person name="Lu M."/>
            <person name="Wang X."/>
            <person name="Lian X."/>
            <person name="Zhang Q."/>
        </authorList>
    </citation>
    <scope>NUCLEOTIDE SEQUENCE [LARGE SCALE GENOMIC DNA]</scope>
    <source>
        <strain evidence="7 8">NP-1</strain>
    </source>
</reference>
<dbReference type="GO" id="GO:0071973">
    <property type="term" value="P:bacterial-type flagellum-dependent cell motility"/>
    <property type="evidence" value="ECO:0007669"/>
    <property type="project" value="TreeGrafter"/>
</dbReference>
<dbReference type="RefSeq" id="WP_176572198.1">
    <property type="nucleotide sequence ID" value="NZ_CP056030.1"/>
</dbReference>
<dbReference type="GO" id="GO:0044780">
    <property type="term" value="P:bacterial-type flagellum assembly"/>
    <property type="evidence" value="ECO:0007669"/>
    <property type="project" value="InterPro"/>
</dbReference>
<comment type="subcellular location">
    <subcellularLocation>
        <location evidence="1 6">Cytoplasm</location>
        <location evidence="1 6">Cytosol</location>
    </subcellularLocation>
</comment>
<evidence type="ECO:0000313" key="7">
    <source>
        <dbReference type="EMBL" id="QKZ07304.1"/>
    </source>
</evidence>
<organism evidence="7 8">
    <name type="scientific">Pseudomonas eucalypticola</name>
    <dbReference type="NCBI Taxonomy" id="2599595"/>
    <lineage>
        <taxon>Bacteria</taxon>
        <taxon>Pseudomonadati</taxon>
        <taxon>Pseudomonadota</taxon>
        <taxon>Gammaproteobacteria</taxon>
        <taxon>Pseudomonadales</taxon>
        <taxon>Pseudomonadaceae</taxon>
        <taxon>Pseudomonas</taxon>
    </lineage>
</organism>
<dbReference type="PANTHER" id="PTHR34773:SF1">
    <property type="entry name" value="FLAGELLAR SECRETION CHAPERONE FLIS"/>
    <property type="match status" value="1"/>
</dbReference>
<dbReference type="SUPFAM" id="SSF101116">
    <property type="entry name" value="Flagellar export chaperone FliS"/>
    <property type="match status" value="1"/>
</dbReference>
<dbReference type="Gene3D" id="1.20.120.340">
    <property type="entry name" value="Flagellar protein FliS"/>
    <property type="match status" value="1"/>
</dbReference>